<dbReference type="OrthoDB" id="9801510at2"/>
<reference evidence="9 10" key="1">
    <citation type="submission" date="2019-04" db="EMBL/GenBank/DDBJ databases">
        <title>Sulfurimonas crateris sp. nov. a facultative anaerobic sulfur-oxidizing chemolithautotrophic bacterium isolated from a terrestrial mud vulcano.</title>
        <authorList>
            <person name="Ratnikova N.M."/>
            <person name="Slobodkin A.I."/>
            <person name="Merkel A.Y."/>
            <person name="Novikov A."/>
            <person name="Bonch-Osmolovskaya E.A."/>
            <person name="Slobodkina G.B."/>
        </authorList>
    </citation>
    <scope>NUCLEOTIDE SEQUENCE [LARGE SCALE GENOMIC DNA]</scope>
    <source>
        <strain evidence="9 10">SN118</strain>
    </source>
</reference>
<keyword evidence="7" id="KW-0732">Signal</keyword>
<dbReference type="InterPro" id="IPR024370">
    <property type="entry name" value="PBP_domain"/>
</dbReference>
<comment type="subunit">
    <text evidence="3">The complex is composed of two ATP-binding proteins (PstB), two transmembrane proteins (PstC and PstA) and a solute-binding protein (PstS).</text>
</comment>
<dbReference type="CDD" id="cd13565">
    <property type="entry name" value="PBP2_PstS"/>
    <property type="match status" value="1"/>
</dbReference>
<feature type="domain" description="PBP" evidence="8">
    <location>
        <begin position="17"/>
        <end position="302"/>
    </location>
</feature>
<dbReference type="Gene3D" id="3.40.190.10">
    <property type="entry name" value="Periplasmic binding protein-like II"/>
    <property type="match status" value="2"/>
</dbReference>
<feature type="chain" id="PRO_5020379693" description="Phosphate-binding protein" evidence="7">
    <location>
        <begin position="22"/>
        <end position="334"/>
    </location>
</feature>
<evidence type="ECO:0000256" key="1">
    <source>
        <dbReference type="ARBA" id="ARBA00002841"/>
    </source>
</evidence>
<dbReference type="PANTHER" id="PTHR42996:SF1">
    <property type="entry name" value="PHOSPHATE-BINDING PROTEIN PSTS"/>
    <property type="match status" value="1"/>
</dbReference>
<dbReference type="AlphaFoldDB" id="A0A4U2Z5L0"/>
<organism evidence="9 10">
    <name type="scientific">Sulfurimonas crateris</name>
    <dbReference type="NCBI Taxonomy" id="2574727"/>
    <lineage>
        <taxon>Bacteria</taxon>
        <taxon>Pseudomonadati</taxon>
        <taxon>Campylobacterota</taxon>
        <taxon>Epsilonproteobacteria</taxon>
        <taxon>Campylobacterales</taxon>
        <taxon>Sulfurimonadaceae</taxon>
        <taxon>Sulfurimonas</taxon>
    </lineage>
</organism>
<sequence>MLKKLALAAIVTAASITSSFASDKINGAGASFPAPLYYDWAFNYKKDSENLVNYQSIGSGGGIKQIAKRVVDFGASDEALDTKKLAKDKLLQFPAVIGSIVVAFNVEGIADATLKLSNEVVADIFAGKITTWNDAAIAADNKGLDLPNQKIIVVHRSDGSGTTYNFTYYLTKSSKNWKENFGIGKAVDWAVGIGGKGNEGVASLVKQTPYSIGYIENAYKEKNNLSAAVLKTASGKWVAATEDNFKAAAKYATWTKEDHFHSVLALQAGDTSYPIVAATFILLPKEKPEMNKKILEFFEYAFKNGDESAKKLGYIPLPKETKDMIKEYWAANIK</sequence>
<dbReference type="NCBIfam" id="NF008171">
    <property type="entry name" value="PRK10918.1"/>
    <property type="match status" value="1"/>
</dbReference>
<dbReference type="PANTHER" id="PTHR42996">
    <property type="entry name" value="PHOSPHATE-BINDING PROTEIN PSTS"/>
    <property type="match status" value="1"/>
</dbReference>
<dbReference type="EMBL" id="SZPX01000007">
    <property type="protein sequence ID" value="TKI68740.1"/>
    <property type="molecule type" value="Genomic_DNA"/>
</dbReference>
<dbReference type="InterPro" id="IPR005673">
    <property type="entry name" value="ABC_phos-bd_PstS"/>
</dbReference>
<dbReference type="InterPro" id="IPR050962">
    <property type="entry name" value="Phosphate-bind_PstS"/>
</dbReference>
<evidence type="ECO:0000256" key="2">
    <source>
        <dbReference type="ARBA" id="ARBA00008725"/>
    </source>
</evidence>
<dbReference type="GO" id="GO:0042301">
    <property type="term" value="F:phosphate ion binding"/>
    <property type="evidence" value="ECO:0007669"/>
    <property type="project" value="InterPro"/>
</dbReference>
<dbReference type="GO" id="GO:0035435">
    <property type="term" value="P:phosphate ion transmembrane transport"/>
    <property type="evidence" value="ECO:0007669"/>
    <property type="project" value="InterPro"/>
</dbReference>
<comment type="caution">
    <text evidence="9">The sequence shown here is derived from an EMBL/GenBank/DDBJ whole genome shotgun (WGS) entry which is preliminary data.</text>
</comment>
<evidence type="ECO:0000256" key="5">
    <source>
        <dbReference type="ARBA" id="ARBA00022592"/>
    </source>
</evidence>
<gene>
    <name evidence="9" type="primary">pstS</name>
    <name evidence="9" type="ORF">FCU45_10030</name>
</gene>
<dbReference type="SUPFAM" id="SSF53850">
    <property type="entry name" value="Periplasmic binding protein-like II"/>
    <property type="match status" value="1"/>
</dbReference>
<dbReference type="RefSeq" id="WP_137014854.1">
    <property type="nucleotide sequence ID" value="NZ_SZPX01000007.1"/>
</dbReference>
<keyword evidence="4 6" id="KW-0813">Transport</keyword>
<feature type="signal peptide" evidence="7">
    <location>
        <begin position="1"/>
        <end position="21"/>
    </location>
</feature>
<evidence type="ECO:0000259" key="8">
    <source>
        <dbReference type="Pfam" id="PF12849"/>
    </source>
</evidence>
<evidence type="ECO:0000256" key="4">
    <source>
        <dbReference type="ARBA" id="ARBA00022448"/>
    </source>
</evidence>
<proteinExistence type="inferred from homology"/>
<keyword evidence="10" id="KW-1185">Reference proteome</keyword>
<keyword evidence="5 6" id="KW-0592">Phosphate transport</keyword>
<evidence type="ECO:0000256" key="3">
    <source>
        <dbReference type="ARBA" id="ARBA00011529"/>
    </source>
</evidence>
<comment type="function">
    <text evidence="1">Part of the ABC transporter complex PstSACB involved in phosphate import.</text>
</comment>
<dbReference type="PIRSF" id="PIRSF002756">
    <property type="entry name" value="PstS"/>
    <property type="match status" value="1"/>
</dbReference>
<accession>A0A4U2Z5L0</accession>
<protein>
    <recommendedName>
        <fullName evidence="6">Phosphate-binding protein</fullName>
    </recommendedName>
</protein>
<dbReference type="Proteomes" id="UP000309561">
    <property type="component" value="Unassembled WGS sequence"/>
</dbReference>
<dbReference type="NCBIfam" id="TIGR00975">
    <property type="entry name" value="3a0107s03"/>
    <property type="match status" value="1"/>
</dbReference>
<evidence type="ECO:0000313" key="10">
    <source>
        <dbReference type="Proteomes" id="UP000309561"/>
    </source>
</evidence>
<dbReference type="GO" id="GO:0043190">
    <property type="term" value="C:ATP-binding cassette (ABC) transporter complex"/>
    <property type="evidence" value="ECO:0007669"/>
    <property type="project" value="InterPro"/>
</dbReference>
<evidence type="ECO:0000256" key="6">
    <source>
        <dbReference type="PIRNR" id="PIRNR002756"/>
    </source>
</evidence>
<name>A0A4U2Z5L0_9BACT</name>
<comment type="similarity">
    <text evidence="2 6">Belongs to the PstS family.</text>
</comment>
<dbReference type="Pfam" id="PF12849">
    <property type="entry name" value="PBP_like_2"/>
    <property type="match status" value="1"/>
</dbReference>
<evidence type="ECO:0000313" key="9">
    <source>
        <dbReference type="EMBL" id="TKI68740.1"/>
    </source>
</evidence>
<evidence type="ECO:0000256" key="7">
    <source>
        <dbReference type="SAM" id="SignalP"/>
    </source>
</evidence>